<keyword evidence="6" id="KW-1185">Reference proteome</keyword>
<dbReference type="InterPro" id="IPR036971">
    <property type="entry name" value="PDEase_catalytic_dom_sf"/>
</dbReference>
<evidence type="ECO:0000256" key="3">
    <source>
        <dbReference type="PIRSR" id="PIRSR623088-3"/>
    </source>
</evidence>
<dbReference type="GO" id="GO:0007165">
    <property type="term" value="P:signal transduction"/>
    <property type="evidence" value="ECO:0007669"/>
    <property type="project" value="InterPro"/>
</dbReference>
<dbReference type="PRINTS" id="PR00387">
    <property type="entry name" value="PDIESTERASE1"/>
</dbReference>
<evidence type="ECO:0000313" key="6">
    <source>
        <dbReference type="Proteomes" id="UP001174909"/>
    </source>
</evidence>
<dbReference type="AlphaFoldDB" id="A0AA35RZY2"/>
<dbReference type="Pfam" id="PF00233">
    <property type="entry name" value="PDEase_I"/>
    <property type="match status" value="1"/>
</dbReference>
<dbReference type="InterPro" id="IPR023088">
    <property type="entry name" value="PDEase"/>
</dbReference>
<reference evidence="5" key="1">
    <citation type="submission" date="2023-03" db="EMBL/GenBank/DDBJ databases">
        <authorList>
            <person name="Steffen K."/>
            <person name="Cardenas P."/>
        </authorList>
    </citation>
    <scope>NUCLEOTIDE SEQUENCE</scope>
</reference>
<evidence type="ECO:0000313" key="5">
    <source>
        <dbReference type="EMBL" id="CAI8020893.1"/>
    </source>
</evidence>
<proteinExistence type="predicted"/>
<dbReference type="PANTHER" id="PTHR11347">
    <property type="entry name" value="CYCLIC NUCLEOTIDE PHOSPHODIESTERASE"/>
    <property type="match status" value="1"/>
</dbReference>
<name>A0AA35RZY2_GEOBA</name>
<keyword evidence="1 3" id="KW-0479">Metal-binding</keyword>
<dbReference type="InterPro" id="IPR002073">
    <property type="entry name" value="PDEase_catalytic_dom"/>
</dbReference>
<keyword evidence="2" id="KW-0378">Hydrolase</keyword>
<gene>
    <name evidence="5" type="ORF">GBAR_LOCUS12456</name>
</gene>
<evidence type="ECO:0000256" key="2">
    <source>
        <dbReference type="ARBA" id="ARBA00022801"/>
    </source>
</evidence>
<evidence type="ECO:0000256" key="1">
    <source>
        <dbReference type="ARBA" id="ARBA00022723"/>
    </source>
</evidence>
<sequence>MCRGMLMTACDVAAITKPWSVQKRVAVTVAHEFFEQGDREREQLDSEPMAMMDRKKKHELPKMQVGFIDFICLPLYEPLANLVQGLVPLLEGVKKNRHEWQNLADNPELTVVDSDPKVSETSPCPTCPATADVKHSTANQTEI</sequence>
<dbReference type="Gene3D" id="1.10.1300.10">
    <property type="entry name" value="3'5'-cyclic nucleotide phosphodiesterase, catalytic domain"/>
    <property type="match status" value="1"/>
</dbReference>
<dbReference type="EMBL" id="CASHTH010001855">
    <property type="protein sequence ID" value="CAI8020893.1"/>
    <property type="molecule type" value="Genomic_DNA"/>
</dbReference>
<protein>
    <submittedName>
        <fullName evidence="5">cGMP-specific 3',5'-cyclic phosphodiesterase</fullName>
    </submittedName>
</protein>
<feature type="binding site" evidence="3">
    <location>
        <position position="11"/>
    </location>
    <ligand>
        <name>Zn(2+)</name>
        <dbReference type="ChEBI" id="CHEBI:29105"/>
        <label>1</label>
    </ligand>
</feature>
<feature type="non-terminal residue" evidence="5">
    <location>
        <position position="1"/>
    </location>
</feature>
<dbReference type="SUPFAM" id="SSF109604">
    <property type="entry name" value="HD-domain/PDEase-like"/>
    <property type="match status" value="1"/>
</dbReference>
<dbReference type="PROSITE" id="PS51845">
    <property type="entry name" value="PDEASE_I_2"/>
    <property type="match status" value="1"/>
</dbReference>
<feature type="domain" description="PDEase" evidence="4">
    <location>
        <begin position="1"/>
        <end position="107"/>
    </location>
</feature>
<dbReference type="GO" id="GO:0004114">
    <property type="term" value="F:3',5'-cyclic-nucleotide phosphodiesterase activity"/>
    <property type="evidence" value="ECO:0007669"/>
    <property type="project" value="InterPro"/>
</dbReference>
<evidence type="ECO:0000259" key="4">
    <source>
        <dbReference type="PROSITE" id="PS51845"/>
    </source>
</evidence>
<dbReference type="Proteomes" id="UP001174909">
    <property type="component" value="Unassembled WGS sequence"/>
</dbReference>
<dbReference type="GO" id="GO:0046872">
    <property type="term" value="F:metal ion binding"/>
    <property type="evidence" value="ECO:0007669"/>
    <property type="project" value="UniProtKB-KW"/>
</dbReference>
<comment type="caution">
    <text evidence="5">The sequence shown here is derived from an EMBL/GenBank/DDBJ whole genome shotgun (WGS) entry which is preliminary data.</text>
</comment>
<organism evidence="5 6">
    <name type="scientific">Geodia barretti</name>
    <name type="common">Barrett's horny sponge</name>
    <dbReference type="NCBI Taxonomy" id="519541"/>
    <lineage>
        <taxon>Eukaryota</taxon>
        <taxon>Metazoa</taxon>
        <taxon>Porifera</taxon>
        <taxon>Demospongiae</taxon>
        <taxon>Heteroscleromorpha</taxon>
        <taxon>Tetractinellida</taxon>
        <taxon>Astrophorina</taxon>
        <taxon>Geodiidae</taxon>
        <taxon>Geodia</taxon>
    </lineage>
</organism>
<accession>A0AA35RZY2</accession>